<sequence>MHVVEEDYQGVIRLLDAREYSAVHRSAIGRVIVPVLVVGFDLHEHGVHWVHRVASSSEAEAEAAVRRVGQKRVSRTRSGR</sequence>
<protein>
    <submittedName>
        <fullName evidence="1">Uncharacterized protein</fullName>
    </submittedName>
</protein>
<accession>A0A402CB74</accession>
<name>A0A402CB74_RHOWR</name>
<dbReference type="AlphaFoldDB" id="A0A402CB74"/>
<gene>
    <name evidence="1" type="ORF">Rhow_004535</name>
</gene>
<dbReference type="Proteomes" id="UP000287519">
    <property type="component" value="Unassembled WGS sequence"/>
</dbReference>
<evidence type="ECO:0000313" key="1">
    <source>
        <dbReference type="EMBL" id="GCE40892.1"/>
    </source>
</evidence>
<evidence type="ECO:0000313" key="2">
    <source>
        <dbReference type="Proteomes" id="UP000287519"/>
    </source>
</evidence>
<comment type="caution">
    <text evidence="1">The sequence shown here is derived from an EMBL/GenBank/DDBJ whole genome shotgun (WGS) entry which is preliminary data.</text>
</comment>
<keyword evidence="2" id="KW-1185">Reference proteome</keyword>
<dbReference type="EMBL" id="BHYM01000038">
    <property type="protein sequence ID" value="GCE40892.1"/>
    <property type="molecule type" value="Genomic_DNA"/>
</dbReference>
<reference evidence="1 2" key="1">
    <citation type="submission" date="2018-11" db="EMBL/GenBank/DDBJ databases">
        <title>Microbial catabolism of amino acid.</title>
        <authorList>
            <person name="Hibi M."/>
            <person name="Ogawa J."/>
        </authorList>
    </citation>
    <scope>NUCLEOTIDE SEQUENCE [LARGE SCALE GENOMIC DNA]</scope>
    <source>
        <strain evidence="1 2">C31-06</strain>
    </source>
</reference>
<proteinExistence type="predicted"/>
<organism evidence="1 2">
    <name type="scientific">Rhodococcus wratislaviensis</name>
    <name type="common">Tsukamurella wratislaviensis</name>
    <dbReference type="NCBI Taxonomy" id="44752"/>
    <lineage>
        <taxon>Bacteria</taxon>
        <taxon>Bacillati</taxon>
        <taxon>Actinomycetota</taxon>
        <taxon>Actinomycetes</taxon>
        <taxon>Mycobacteriales</taxon>
        <taxon>Nocardiaceae</taxon>
        <taxon>Rhodococcus</taxon>
    </lineage>
</organism>